<evidence type="ECO:0000256" key="1">
    <source>
        <dbReference type="SAM" id="MobiDB-lite"/>
    </source>
</evidence>
<dbReference type="NCBIfam" id="TIGR02778">
    <property type="entry name" value="ligD_pol"/>
    <property type="match status" value="1"/>
</dbReference>
<dbReference type="PANTHER" id="PTHR42705">
    <property type="entry name" value="BIFUNCTIONAL NON-HOMOLOGOUS END JOINING PROTEIN LIGD"/>
    <property type="match status" value="1"/>
</dbReference>
<dbReference type="Proteomes" id="UP000005952">
    <property type="component" value="Chromosome"/>
</dbReference>
<protein>
    <submittedName>
        <fullName evidence="4">DNA polymerase LigD, polymerase domain-containing protein</fullName>
    </submittedName>
</protein>
<reference evidence="4 5" key="1">
    <citation type="journal article" date="2013" name="Genome Announc.">
        <title>Genome sequences for three denitrifying bacterial strains isolated from a uranium- and nitrate-contaminated subsurface environment.</title>
        <authorList>
            <person name="Venkatramanan R."/>
            <person name="Prakash O."/>
            <person name="Woyke T."/>
            <person name="Chain P."/>
            <person name="Goodwin L.A."/>
            <person name="Watson D."/>
            <person name="Brooks S."/>
            <person name="Kostka J.E."/>
            <person name="Green S.J."/>
        </authorList>
    </citation>
    <scope>NUCLEOTIDE SEQUENCE [LARGE SCALE GENOMIC DNA]</scope>
    <source>
        <strain evidence="4 5">1NES1</strain>
    </source>
</reference>
<evidence type="ECO:0000313" key="4">
    <source>
        <dbReference type="EMBL" id="AGK58139.1"/>
    </source>
</evidence>
<dbReference type="KEGG" id="hdt:HYPDE_32328"/>
<evidence type="ECO:0000259" key="3">
    <source>
        <dbReference type="Pfam" id="PF21686"/>
    </source>
</evidence>
<organism evidence="4 5">
    <name type="scientific">Hyphomicrobium denitrificans 1NES1</name>
    <dbReference type="NCBI Taxonomy" id="670307"/>
    <lineage>
        <taxon>Bacteria</taxon>
        <taxon>Pseudomonadati</taxon>
        <taxon>Pseudomonadota</taxon>
        <taxon>Alphaproteobacteria</taxon>
        <taxon>Hyphomicrobiales</taxon>
        <taxon>Hyphomicrobiaceae</taxon>
        <taxon>Hyphomicrobium</taxon>
    </lineage>
</organism>
<dbReference type="InterPro" id="IPR014144">
    <property type="entry name" value="LigD_PE_domain"/>
</dbReference>
<feature type="region of interest" description="Disordered" evidence="1">
    <location>
        <begin position="187"/>
        <end position="223"/>
    </location>
</feature>
<dbReference type="Pfam" id="PF21686">
    <property type="entry name" value="LigD_Prim-Pol"/>
    <property type="match status" value="1"/>
</dbReference>
<dbReference type="Gene3D" id="3.90.920.10">
    <property type="entry name" value="DNA primase, PRIM domain"/>
    <property type="match status" value="1"/>
</dbReference>
<sequence>MHWRQAQRTAKLLKLFAETLRMATKQLSEYRAKRDFTKTAEPSGSAAIRPAKHRRFVIQKHDATRLHYDLRLELGGVFKSWAVTKGPSLDPKVKRLAVEVEDHPLDYGDFEGTIPKGQYGGGTVMVWDRGYWAPLGEESPEQQLRKGDLKFVLVGDKLEGSWVLVRIKNDRAGNKRTNWLLIKHRDQTARPGDGDSILSEDRSVASNRTMNDIAAGRGKGPEPFILKRRAAAKPDAVWNSNRADGHTERDDKEPPPLRRMPVRKSAKSAKSNDRKSDPAPNTVCGITISNPDKEMWPAADGAAVSKLDLARYLETVGPWMLDHIKGRPCSVIRAPDGIKGETFFQRHAMRGISDEIDIVRISGDREPYIEVNSVDGLVALGQIAALEFHPWNCEPFDPDVPGRLVFDLDPGLDVEFARVVDAANELRERLENVGLVSFCKTTGGKGLHVVTRLKPRRGDGIGWKEAKMFAGALCQQMAADDPSAYVIKMTKKLRKGRIFLDYLRNDRMATAVAPLSPRARPGATVSMPLTWTQVRKGLDPKRFTVHTVPDLIAKSKAWEDYASSGRPLGAAIKSLLGR</sequence>
<dbReference type="STRING" id="670307.HYPDE_32328"/>
<dbReference type="InterPro" id="IPR014145">
    <property type="entry name" value="LigD_pol_dom"/>
</dbReference>
<feature type="region of interest" description="Disordered" evidence="1">
    <location>
        <begin position="235"/>
        <end position="283"/>
    </location>
</feature>
<proteinExistence type="predicted"/>
<keyword evidence="5" id="KW-1185">Reference proteome</keyword>
<dbReference type="InterPro" id="IPR033651">
    <property type="entry name" value="PaeLigD_Pol-like"/>
</dbReference>
<dbReference type="eggNOG" id="COG3285">
    <property type="taxonomic scope" value="Bacteria"/>
</dbReference>
<dbReference type="Pfam" id="PF13298">
    <property type="entry name" value="LigD_N"/>
    <property type="match status" value="1"/>
</dbReference>
<feature type="compositionally biased region" description="Basic and acidic residues" evidence="1">
    <location>
        <begin position="243"/>
        <end position="256"/>
    </location>
</feature>
<evidence type="ECO:0000259" key="2">
    <source>
        <dbReference type="Pfam" id="PF13298"/>
    </source>
</evidence>
<feature type="domain" description="DNA ligase D polymerase" evidence="3">
    <location>
        <begin position="306"/>
        <end position="555"/>
    </location>
</feature>
<dbReference type="NCBIfam" id="TIGR02777">
    <property type="entry name" value="LigD_PE_dom"/>
    <property type="match status" value="1"/>
</dbReference>
<accession>N0B3Q2</accession>
<dbReference type="AlphaFoldDB" id="N0B3Q2"/>
<dbReference type="HOGENOM" id="CLU_008325_0_2_5"/>
<dbReference type="InterPro" id="IPR052171">
    <property type="entry name" value="NHEJ_LigD"/>
</dbReference>
<dbReference type="CDD" id="cd04862">
    <property type="entry name" value="PaeLigD_Pol_like"/>
    <property type="match status" value="1"/>
</dbReference>
<evidence type="ECO:0000313" key="5">
    <source>
        <dbReference type="Proteomes" id="UP000005952"/>
    </source>
</evidence>
<name>N0B3Q2_9HYPH</name>
<dbReference type="PANTHER" id="PTHR42705:SF2">
    <property type="entry name" value="BIFUNCTIONAL NON-HOMOLOGOUS END JOINING PROTEIN LIGD"/>
    <property type="match status" value="1"/>
</dbReference>
<feature type="domain" description="DNA ligase D 3'-phosphoesterase" evidence="2">
    <location>
        <begin position="59"/>
        <end position="166"/>
    </location>
</feature>
<dbReference type="EMBL" id="CP005587">
    <property type="protein sequence ID" value="AGK58139.1"/>
    <property type="molecule type" value="Genomic_DNA"/>
</dbReference>
<gene>
    <name evidence="4" type="ORF">HYPDE_32328</name>
</gene>